<evidence type="ECO:0000256" key="1">
    <source>
        <dbReference type="SAM" id="MobiDB-lite"/>
    </source>
</evidence>
<organism evidence="3">
    <name type="scientific">Cyprideis torosa</name>
    <dbReference type="NCBI Taxonomy" id="163714"/>
    <lineage>
        <taxon>Eukaryota</taxon>
        <taxon>Metazoa</taxon>
        <taxon>Ecdysozoa</taxon>
        <taxon>Arthropoda</taxon>
        <taxon>Crustacea</taxon>
        <taxon>Oligostraca</taxon>
        <taxon>Ostracoda</taxon>
        <taxon>Podocopa</taxon>
        <taxon>Podocopida</taxon>
        <taxon>Cytherocopina</taxon>
        <taxon>Cytheroidea</taxon>
        <taxon>Cytherideidae</taxon>
        <taxon>Cyprideis</taxon>
    </lineage>
</organism>
<proteinExistence type="predicted"/>
<gene>
    <name evidence="3" type="ORF">CTOB1V02_LOCUS7816</name>
</gene>
<dbReference type="AlphaFoldDB" id="A0A7R8ZMD4"/>
<feature type="region of interest" description="Disordered" evidence="1">
    <location>
        <begin position="41"/>
        <end position="100"/>
    </location>
</feature>
<feature type="chain" id="PRO_5043333076" evidence="2">
    <location>
        <begin position="24"/>
        <end position="177"/>
    </location>
</feature>
<feature type="compositionally biased region" description="Acidic residues" evidence="1">
    <location>
        <begin position="85"/>
        <end position="99"/>
    </location>
</feature>
<feature type="compositionally biased region" description="Low complexity" evidence="1">
    <location>
        <begin position="43"/>
        <end position="62"/>
    </location>
</feature>
<name>A0A7R8ZMD4_9CRUS</name>
<sequence>MSRLKTYELTIFVLASLAIAAQSASVRKVEREPSAEEKVLIFPDQLSPEQPSEQPVEQPAEPLTERKQTEESVPVEPAAAVEDIQGQEEVPEGPTEEQVEGFVKDLQDSGYKYDEEADKWVDADGNEASEDDLNTAGYRHFGRGFGGFGFGGFGGFRRYGGFGRGFGGFGRGFGYYG</sequence>
<protein>
    <submittedName>
        <fullName evidence="3">Uncharacterized protein</fullName>
    </submittedName>
</protein>
<feature type="signal peptide" evidence="2">
    <location>
        <begin position="1"/>
        <end position="23"/>
    </location>
</feature>
<keyword evidence="2" id="KW-0732">Signal</keyword>
<evidence type="ECO:0000313" key="3">
    <source>
        <dbReference type="EMBL" id="CAD7229951.1"/>
    </source>
</evidence>
<accession>A0A7R8ZMD4</accession>
<evidence type="ECO:0000256" key="2">
    <source>
        <dbReference type="SAM" id="SignalP"/>
    </source>
</evidence>
<dbReference type="EMBL" id="OB662372">
    <property type="protein sequence ID" value="CAD7229951.1"/>
    <property type="molecule type" value="Genomic_DNA"/>
</dbReference>
<reference evidence="3" key="1">
    <citation type="submission" date="2020-11" db="EMBL/GenBank/DDBJ databases">
        <authorList>
            <person name="Tran Van P."/>
        </authorList>
    </citation>
    <scope>NUCLEOTIDE SEQUENCE</scope>
</reference>
<dbReference type="OrthoDB" id="371494at2759"/>